<evidence type="ECO:0000313" key="3">
    <source>
        <dbReference type="Proteomes" id="UP000789405"/>
    </source>
</evidence>
<sequence length="52" mass="5712">MDTLSSLPQVDIKDKGDQPHGNGGSLRRIRAQASKCKIPRGQYALIVPRIQP</sequence>
<feature type="non-terminal residue" evidence="2">
    <location>
        <position position="1"/>
    </location>
</feature>
<accession>A0A9N9NWA8</accession>
<feature type="region of interest" description="Disordered" evidence="1">
    <location>
        <begin position="1"/>
        <end position="30"/>
    </location>
</feature>
<evidence type="ECO:0000313" key="2">
    <source>
        <dbReference type="EMBL" id="CAG8766530.1"/>
    </source>
</evidence>
<dbReference type="AlphaFoldDB" id="A0A9N9NWA8"/>
<keyword evidence="3" id="KW-1185">Reference proteome</keyword>
<proteinExistence type="predicted"/>
<organism evidence="2 3">
    <name type="scientific">Dentiscutata erythropus</name>
    <dbReference type="NCBI Taxonomy" id="1348616"/>
    <lineage>
        <taxon>Eukaryota</taxon>
        <taxon>Fungi</taxon>
        <taxon>Fungi incertae sedis</taxon>
        <taxon>Mucoromycota</taxon>
        <taxon>Glomeromycotina</taxon>
        <taxon>Glomeromycetes</taxon>
        <taxon>Diversisporales</taxon>
        <taxon>Gigasporaceae</taxon>
        <taxon>Dentiscutata</taxon>
    </lineage>
</organism>
<evidence type="ECO:0000256" key="1">
    <source>
        <dbReference type="SAM" id="MobiDB-lite"/>
    </source>
</evidence>
<dbReference type="EMBL" id="CAJVPY010018339">
    <property type="protein sequence ID" value="CAG8766530.1"/>
    <property type="molecule type" value="Genomic_DNA"/>
</dbReference>
<comment type="caution">
    <text evidence="2">The sequence shown here is derived from an EMBL/GenBank/DDBJ whole genome shotgun (WGS) entry which is preliminary data.</text>
</comment>
<dbReference type="Proteomes" id="UP000789405">
    <property type="component" value="Unassembled WGS sequence"/>
</dbReference>
<reference evidence="2" key="1">
    <citation type="submission" date="2021-06" db="EMBL/GenBank/DDBJ databases">
        <authorList>
            <person name="Kallberg Y."/>
            <person name="Tangrot J."/>
            <person name="Rosling A."/>
        </authorList>
    </citation>
    <scope>NUCLEOTIDE SEQUENCE</scope>
    <source>
        <strain evidence="2">MA453B</strain>
    </source>
</reference>
<protein>
    <submittedName>
        <fullName evidence="2">13701_t:CDS:1</fullName>
    </submittedName>
</protein>
<name>A0A9N9NWA8_9GLOM</name>
<gene>
    <name evidence="2" type="ORF">DERYTH_LOCUS18285</name>
</gene>